<proteinExistence type="predicted"/>
<protein>
    <submittedName>
        <fullName evidence="1">Uncharacterized protein</fullName>
    </submittedName>
</protein>
<accession>A0A2K9PUN7</accession>
<organism evidence="1 2">
    <name type="scientific">Flavivirga eckloniae</name>
    <dbReference type="NCBI Taxonomy" id="1803846"/>
    <lineage>
        <taxon>Bacteria</taxon>
        <taxon>Pseudomonadati</taxon>
        <taxon>Bacteroidota</taxon>
        <taxon>Flavobacteriia</taxon>
        <taxon>Flavobacteriales</taxon>
        <taxon>Flavobacteriaceae</taxon>
        <taxon>Flavivirga</taxon>
    </lineage>
</organism>
<evidence type="ECO:0000313" key="1">
    <source>
        <dbReference type="EMBL" id="AUP80782.1"/>
    </source>
</evidence>
<dbReference type="KEGG" id="fek:C1H87_19505"/>
<keyword evidence="2" id="KW-1185">Reference proteome</keyword>
<dbReference type="AlphaFoldDB" id="A0A2K9PUN7"/>
<gene>
    <name evidence="1" type="ORF">C1H87_19505</name>
</gene>
<dbReference type="Proteomes" id="UP000235826">
    <property type="component" value="Chromosome"/>
</dbReference>
<dbReference type="EMBL" id="CP025791">
    <property type="protein sequence ID" value="AUP80782.1"/>
    <property type="molecule type" value="Genomic_DNA"/>
</dbReference>
<evidence type="ECO:0000313" key="2">
    <source>
        <dbReference type="Proteomes" id="UP000235826"/>
    </source>
</evidence>
<name>A0A2K9PUN7_9FLAO</name>
<sequence>MEQYSDTIKLELRDSTQKMFLQVEYGIQFPEKLIRYNFYCADKKIFTRLEADADPMVGTFEWASNPKNTFELSTKQIEYLQIADRIRSIGNDRDARQSIIITSTFIKLNQSNHMNSRSLDHKDSYVLRDLYIIIPLKERNKKEDPKVVGSNYIGDMEIILNDRSAESQRTTGDKIRIAIENEIIKYKQDLDNKK</sequence>
<reference evidence="1 2" key="1">
    <citation type="submission" date="2018-01" db="EMBL/GenBank/DDBJ databases">
        <title>Complete genome sequence of Flavivirga eckloniae ECD14 isolated from seaweed Ecklonia cava.</title>
        <authorList>
            <person name="Lee J.H."/>
            <person name="Baik K.S."/>
            <person name="Seong C.N."/>
        </authorList>
    </citation>
    <scope>NUCLEOTIDE SEQUENCE [LARGE SCALE GENOMIC DNA]</scope>
    <source>
        <strain evidence="1 2">ECD14</strain>
    </source>
</reference>